<dbReference type="Proteomes" id="UP001205998">
    <property type="component" value="Unassembled WGS sequence"/>
</dbReference>
<reference evidence="1" key="1">
    <citation type="submission" date="2018-07" db="EMBL/GenBank/DDBJ databases">
        <title>Comparative genomics of catfishes provides insights into carnivory and benthic adaptation.</title>
        <authorList>
            <person name="Zhang Y."/>
            <person name="Wang D."/>
            <person name="Peng Z."/>
            <person name="Zheng S."/>
            <person name="Shao F."/>
            <person name="Tao W."/>
        </authorList>
    </citation>
    <scope>NUCLEOTIDE SEQUENCE</scope>
    <source>
        <strain evidence="1">Chongqing</strain>
    </source>
</reference>
<dbReference type="EMBL" id="MU551728">
    <property type="protein sequence ID" value="KAI5616453.1"/>
    <property type="molecule type" value="Genomic_DNA"/>
</dbReference>
<proteinExistence type="predicted"/>
<gene>
    <name evidence="1" type="ORF">C0J50_24004</name>
</gene>
<accession>A0AAD5FHW2</accession>
<sequence>MWLSVSDWLATPGVVDVKRVSDRVMNLKQEVEGVMINVISAYGPQVGCEMKEKEKFWMELDEVVDGKPRNEQLVIGADLIGHVGEGNRGDEEVMRR</sequence>
<name>A0AAD5FHW2_SILAS</name>
<keyword evidence="2" id="KW-1185">Reference proteome</keyword>
<evidence type="ECO:0000313" key="2">
    <source>
        <dbReference type="Proteomes" id="UP001205998"/>
    </source>
</evidence>
<organism evidence="1 2">
    <name type="scientific">Silurus asotus</name>
    <name type="common">Amur catfish</name>
    <name type="synonym">Parasilurus asotus</name>
    <dbReference type="NCBI Taxonomy" id="30991"/>
    <lineage>
        <taxon>Eukaryota</taxon>
        <taxon>Metazoa</taxon>
        <taxon>Chordata</taxon>
        <taxon>Craniata</taxon>
        <taxon>Vertebrata</taxon>
        <taxon>Euteleostomi</taxon>
        <taxon>Actinopterygii</taxon>
        <taxon>Neopterygii</taxon>
        <taxon>Teleostei</taxon>
        <taxon>Ostariophysi</taxon>
        <taxon>Siluriformes</taxon>
        <taxon>Siluridae</taxon>
        <taxon>Silurus</taxon>
    </lineage>
</organism>
<comment type="caution">
    <text evidence="1">The sequence shown here is derived from an EMBL/GenBank/DDBJ whole genome shotgun (WGS) entry which is preliminary data.</text>
</comment>
<evidence type="ECO:0000313" key="1">
    <source>
        <dbReference type="EMBL" id="KAI5616453.1"/>
    </source>
</evidence>
<dbReference type="AlphaFoldDB" id="A0AAD5FHW2"/>
<protein>
    <submittedName>
        <fullName evidence="1">Uncharacterized protein</fullName>
    </submittedName>
</protein>